<dbReference type="EMBL" id="PFWS01000019">
    <property type="protein sequence ID" value="PJA47469.1"/>
    <property type="molecule type" value="Genomic_DNA"/>
</dbReference>
<dbReference type="Proteomes" id="UP000229749">
    <property type="component" value="Unassembled WGS sequence"/>
</dbReference>
<sequence>MIHPDHLPHTQNGEKTIFFLHRHWHVVLQIFLAILLLYLIPAIILFFFWSSTIAPLTSHPFLGPLLFLVASAYICGVWLLAFVEFVDYYLDVWIVTNKRILNIEQLGLFHRTASELPLNVVQDVTSEVKGILPTLFDFGTVYIQTAGETRRFVFKEVPHPEKVKEQIIATLEQERVRVNASAKSTVPEPLHL</sequence>
<name>A0A2M7XHZ1_9BACT</name>
<feature type="transmembrane region" description="Helical" evidence="1">
    <location>
        <begin position="61"/>
        <end position="90"/>
    </location>
</feature>
<evidence type="ECO:0000313" key="3">
    <source>
        <dbReference type="EMBL" id="PJA47469.1"/>
    </source>
</evidence>
<keyword evidence="1" id="KW-1133">Transmembrane helix</keyword>
<reference evidence="4" key="1">
    <citation type="submission" date="2017-09" db="EMBL/GenBank/DDBJ databases">
        <title>Depth-based differentiation of microbial function through sediment-hosted aquifers and enrichment of novel symbionts in the deep terrestrial subsurface.</title>
        <authorList>
            <person name="Probst A.J."/>
            <person name="Ladd B."/>
            <person name="Jarett J.K."/>
            <person name="Geller-Mcgrath D.E."/>
            <person name="Sieber C.M.K."/>
            <person name="Emerson J.B."/>
            <person name="Anantharaman K."/>
            <person name="Thomas B.C."/>
            <person name="Malmstrom R."/>
            <person name="Stieglmeier M."/>
            <person name="Klingl A."/>
            <person name="Woyke T."/>
            <person name="Ryan C.M."/>
            <person name="Banfield J.F."/>
        </authorList>
    </citation>
    <scope>NUCLEOTIDE SEQUENCE [LARGE SCALE GENOMIC DNA]</scope>
</reference>
<evidence type="ECO:0000313" key="4">
    <source>
        <dbReference type="Proteomes" id="UP000229749"/>
    </source>
</evidence>
<protein>
    <recommendedName>
        <fullName evidence="2">YdbS-like PH domain-containing protein</fullName>
    </recommendedName>
</protein>
<keyword evidence="1" id="KW-0812">Transmembrane</keyword>
<feature type="transmembrane region" description="Helical" evidence="1">
    <location>
        <begin position="26"/>
        <end position="49"/>
    </location>
</feature>
<dbReference type="PANTHER" id="PTHR37938">
    <property type="entry name" value="BLL0215 PROTEIN"/>
    <property type="match status" value="1"/>
</dbReference>
<proteinExistence type="predicted"/>
<feature type="domain" description="YdbS-like PH" evidence="2">
    <location>
        <begin position="93"/>
        <end position="167"/>
    </location>
</feature>
<dbReference type="Pfam" id="PF03703">
    <property type="entry name" value="bPH_2"/>
    <property type="match status" value="1"/>
</dbReference>
<dbReference type="InterPro" id="IPR005182">
    <property type="entry name" value="YdbS-like_PH"/>
</dbReference>
<evidence type="ECO:0000256" key="1">
    <source>
        <dbReference type="SAM" id="Phobius"/>
    </source>
</evidence>
<evidence type="ECO:0000259" key="2">
    <source>
        <dbReference type="Pfam" id="PF03703"/>
    </source>
</evidence>
<dbReference type="PANTHER" id="PTHR37938:SF1">
    <property type="entry name" value="BLL0215 PROTEIN"/>
    <property type="match status" value="1"/>
</dbReference>
<keyword evidence="1" id="KW-0472">Membrane</keyword>
<dbReference type="AlphaFoldDB" id="A0A2M7XHZ1"/>
<organism evidence="3 4">
    <name type="scientific">Candidatus Uhrbacteria bacterium CG_4_9_14_3_um_filter_36_7</name>
    <dbReference type="NCBI Taxonomy" id="1975033"/>
    <lineage>
        <taxon>Bacteria</taxon>
        <taxon>Candidatus Uhriibacteriota</taxon>
    </lineage>
</organism>
<accession>A0A2M7XHZ1</accession>
<comment type="caution">
    <text evidence="3">The sequence shown here is derived from an EMBL/GenBank/DDBJ whole genome shotgun (WGS) entry which is preliminary data.</text>
</comment>
<gene>
    <name evidence="3" type="ORF">CO172_01260</name>
</gene>